<evidence type="ECO:0000256" key="4">
    <source>
        <dbReference type="ARBA" id="ARBA00022723"/>
    </source>
</evidence>
<keyword evidence="4 8" id="KW-0479">Metal-binding</keyword>
<comment type="caution">
    <text evidence="10">The sequence shown here is derived from an EMBL/GenBank/DDBJ whole genome shotgun (WGS) entry which is preliminary data.</text>
</comment>
<name>A0A4R5QB80_9PROT</name>
<keyword evidence="3 8" id="KW-0540">Nuclease</keyword>
<dbReference type="AlphaFoldDB" id="A0A4R5QB80"/>
<dbReference type="GO" id="GO:0004540">
    <property type="term" value="F:RNA nuclease activity"/>
    <property type="evidence" value="ECO:0007669"/>
    <property type="project" value="InterPro"/>
</dbReference>
<dbReference type="GO" id="GO:0000287">
    <property type="term" value="F:magnesium ion binding"/>
    <property type="evidence" value="ECO:0007669"/>
    <property type="project" value="UniProtKB-UniRule"/>
</dbReference>
<comment type="similarity">
    <text evidence="7 8">Belongs to the PINc/VapC protein family.</text>
</comment>
<comment type="cofactor">
    <cofactor evidence="1 8">
        <name>Mg(2+)</name>
        <dbReference type="ChEBI" id="CHEBI:18420"/>
    </cofactor>
</comment>
<evidence type="ECO:0000256" key="5">
    <source>
        <dbReference type="ARBA" id="ARBA00022801"/>
    </source>
</evidence>
<dbReference type="InterPro" id="IPR029060">
    <property type="entry name" value="PIN-like_dom_sf"/>
</dbReference>
<evidence type="ECO:0000259" key="9">
    <source>
        <dbReference type="Pfam" id="PF01850"/>
    </source>
</evidence>
<dbReference type="Gene3D" id="3.40.50.1010">
    <property type="entry name" value="5'-nuclease"/>
    <property type="match status" value="1"/>
</dbReference>
<dbReference type="OrthoDB" id="32625at2"/>
<keyword evidence="5 8" id="KW-0378">Hydrolase</keyword>
<evidence type="ECO:0000256" key="7">
    <source>
        <dbReference type="ARBA" id="ARBA00038093"/>
    </source>
</evidence>
<comment type="function">
    <text evidence="8">Toxic component of a toxin-antitoxin (TA) system. An RNase.</text>
</comment>
<sequence length="133" mass="14081">MIIDTSAIMAILRDEPDAPQLGEALTQAASVSISAATLVEACMAVEGRAGPPVRDRLERLLAAGRVEVVPFTAEHAAVAAEGWRRYGKGRHPAGLNLGDCFAYALARSRGEPLLFKGDDFSKTDVKAALQPHA</sequence>
<evidence type="ECO:0000256" key="3">
    <source>
        <dbReference type="ARBA" id="ARBA00022722"/>
    </source>
</evidence>
<feature type="binding site" evidence="8">
    <location>
        <position position="4"/>
    </location>
    <ligand>
        <name>Mg(2+)</name>
        <dbReference type="ChEBI" id="CHEBI:18420"/>
    </ligand>
</feature>
<dbReference type="GO" id="GO:0016787">
    <property type="term" value="F:hydrolase activity"/>
    <property type="evidence" value="ECO:0007669"/>
    <property type="project" value="UniProtKB-KW"/>
</dbReference>
<accession>A0A4R5QB80</accession>
<evidence type="ECO:0000256" key="6">
    <source>
        <dbReference type="ARBA" id="ARBA00022842"/>
    </source>
</evidence>
<dbReference type="InterPro" id="IPR002716">
    <property type="entry name" value="PIN_dom"/>
</dbReference>
<keyword evidence="6 8" id="KW-0460">Magnesium</keyword>
<keyword evidence="8" id="KW-0800">Toxin</keyword>
<dbReference type="InterPro" id="IPR050556">
    <property type="entry name" value="Type_II_TA_system_RNase"/>
</dbReference>
<evidence type="ECO:0000256" key="8">
    <source>
        <dbReference type="HAMAP-Rule" id="MF_00265"/>
    </source>
</evidence>
<dbReference type="HAMAP" id="MF_00265">
    <property type="entry name" value="VapC_Nob1"/>
    <property type="match status" value="1"/>
</dbReference>
<dbReference type="EC" id="3.1.-.-" evidence="8"/>
<evidence type="ECO:0000256" key="2">
    <source>
        <dbReference type="ARBA" id="ARBA00022649"/>
    </source>
</evidence>
<reference evidence="10 11" key="1">
    <citation type="journal article" date="2016" name="J. Microbiol.">
        <title>Dankookia rubra gen. nov., sp. nov., an alphaproteobacterium isolated from sediment of a shallow stream.</title>
        <authorList>
            <person name="Kim W.H."/>
            <person name="Kim D.H."/>
            <person name="Kang K."/>
            <person name="Ahn T.Y."/>
        </authorList>
    </citation>
    <scope>NUCLEOTIDE SEQUENCE [LARGE SCALE GENOMIC DNA]</scope>
    <source>
        <strain evidence="10 11">JCM30602</strain>
    </source>
</reference>
<evidence type="ECO:0000313" key="10">
    <source>
        <dbReference type="EMBL" id="TDH59973.1"/>
    </source>
</evidence>
<dbReference type="InterPro" id="IPR022907">
    <property type="entry name" value="VapC_family"/>
</dbReference>
<evidence type="ECO:0000256" key="1">
    <source>
        <dbReference type="ARBA" id="ARBA00001946"/>
    </source>
</evidence>
<feature type="domain" description="PIN" evidence="9">
    <location>
        <begin position="1"/>
        <end position="125"/>
    </location>
</feature>
<keyword evidence="2 8" id="KW-1277">Toxin-antitoxin system</keyword>
<dbReference type="SUPFAM" id="SSF88723">
    <property type="entry name" value="PIN domain-like"/>
    <property type="match status" value="1"/>
</dbReference>
<dbReference type="GO" id="GO:0090729">
    <property type="term" value="F:toxin activity"/>
    <property type="evidence" value="ECO:0007669"/>
    <property type="project" value="UniProtKB-KW"/>
</dbReference>
<dbReference type="Proteomes" id="UP000295096">
    <property type="component" value="Unassembled WGS sequence"/>
</dbReference>
<organism evidence="10 11">
    <name type="scientific">Dankookia rubra</name>
    <dbReference type="NCBI Taxonomy" id="1442381"/>
    <lineage>
        <taxon>Bacteria</taxon>
        <taxon>Pseudomonadati</taxon>
        <taxon>Pseudomonadota</taxon>
        <taxon>Alphaproteobacteria</taxon>
        <taxon>Acetobacterales</taxon>
        <taxon>Roseomonadaceae</taxon>
        <taxon>Dankookia</taxon>
    </lineage>
</organism>
<keyword evidence="11" id="KW-1185">Reference proteome</keyword>
<feature type="binding site" evidence="8">
    <location>
        <position position="99"/>
    </location>
    <ligand>
        <name>Mg(2+)</name>
        <dbReference type="ChEBI" id="CHEBI:18420"/>
    </ligand>
</feature>
<proteinExistence type="inferred from homology"/>
<protein>
    <recommendedName>
        <fullName evidence="8">Ribonuclease VapC</fullName>
        <shortName evidence="8">RNase VapC</shortName>
        <ecNumber evidence="8">3.1.-.-</ecNumber>
    </recommendedName>
    <alternativeName>
        <fullName evidence="8">Toxin VapC</fullName>
    </alternativeName>
</protein>
<dbReference type="CDD" id="cd09871">
    <property type="entry name" value="PIN_MtVapC28-VapC30-like"/>
    <property type="match status" value="1"/>
</dbReference>
<gene>
    <name evidence="8" type="primary">vapC</name>
    <name evidence="10" type="ORF">E2C06_24560</name>
</gene>
<dbReference type="PANTHER" id="PTHR33653">
    <property type="entry name" value="RIBONUCLEASE VAPC2"/>
    <property type="match status" value="1"/>
</dbReference>
<dbReference type="EMBL" id="SMSJ01000048">
    <property type="protein sequence ID" value="TDH59973.1"/>
    <property type="molecule type" value="Genomic_DNA"/>
</dbReference>
<evidence type="ECO:0000313" key="11">
    <source>
        <dbReference type="Proteomes" id="UP000295096"/>
    </source>
</evidence>
<dbReference type="Pfam" id="PF01850">
    <property type="entry name" value="PIN"/>
    <property type="match status" value="1"/>
</dbReference>
<dbReference type="PANTHER" id="PTHR33653:SF1">
    <property type="entry name" value="RIBONUCLEASE VAPC2"/>
    <property type="match status" value="1"/>
</dbReference>
<dbReference type="RefSeq" id="WP_133291227.1">
    <property type="nucleotide sequence ID" value="NZ_SMSJ01000048.1"/>
</dbReference>